<dbReference type="PANTHER" id="PTHR11705:SF153">
    <property type="entry name" value="ZINC CARBOXYPEPTIDASE A 1-LIKE PROTEIN"/>
    <property type="match status" value="1"/>
</dbReference>
<dbReference type="EMBL" id="OU963899">
    <property type="protein sequence ID" value="CAH0406316.1"/>
    <property type="molecule type" value="Genomic_DNA"/>
</dbReference>
<dbReference type="InterPro" id="IPR000834">
    <property type="entry name" value="Peptidase_M14"/>
</dbReference>
<evidence type="ECO:0000259" key="5">
    <source>
        <dbReference type="SMART" id="SM00631"/>
    </source>
</evidence>
<dbReference type="SMART" id="SM00631">
    <property type="entry name" value="Zn_pept"/>
    <property type="match status" value="1"/>
</dbReference>
<evidence type="ECO:0000313" key="6">
    <source>
        <dbReference type="EMBL" id="CAH0406316.1"/>
    </source>
</evidence>
<feature type="chain" id="PRO_5045037423" description="Peptidase M14 domain-containing protein" evidence="4">
    <location>
        <begin position="26"/>
        <end position="293"/>
    </location>
</feature>
<organism evidence="6 7">
    <name type="scientific">Chilo suppressalis</name>
    <name type="common">Asiatic rice borer moth</name>
    <dbReference type="NCBI Taxonomy" id="168631"/>
    <lineage>
        <taxon>Eukaryota</taxon>
        <taxon>Metazoa</taxon>
        <taxon>Ecdysozoa</taxon>
        <taxon>Arthropoda</taxon>
        <taxon>Hexapoda</taxon>
        <taxon>Insecta</taxon>
        <taxon>Pterygota</taxon>
        <taxon>Neoptera</taxon>
        <taxon>Endopterygota</taxon>
        <taxon>Lepidoptera</taxon>
        <taxon>Glossata</taxon>
        <taxon>Ditrysia</taxon>
        <taxon>Pyraloidea</taxon>
        <taxon>Crambidae</taxon>
        <taxon>Crambinae</taxon>
        <taxon>Chilo</taxon>
    </lineage>
</organism>
<sequence length="293" mass="33355">MNKYGLACFLAYRLLLLVFANGSGSKDRDVGDECDDDDGGGGGDHDGDEGDEGIHAREWITPATTTYFINQLLTSQDANITRLRDRFDWRIFPTVNPDGYTYSFNRDRMWRKTRSRSSMFCYGADPNRNWDYNWLKHGATSNPCDYQTYGGPKPFSEKETRSLSAYISSLENLLAYIAFHSDAQMLLTPYSDSVEHVDNYNDLIRIGKTSLEYGERVNGEKYDGPGTAAELLYKASGGSMDWVRNKLGTPIAYTYELRGTYFHWPPNRIHEQGDEVTQMLLGLFTEAEQLGYF</sequence>
<name>A0ABN8BH04_CHISP</name>
<proteinExistence type="inferred from homology"/>
<gene>
    <name evidence="6" type="ORF">CHILSU_LOCUS9690</name>
</gene>
<evidence type="ECO:0000256" key="3">
    <source>
        <dbReference type="SAM" id="MobiDB-lite"/>
    </source>
</evidence>
<evidence type="ECO:0000256" key="2">
    <source>
        <dbReference type="ARBA" id="ARBA00005988"/>
    </source>
</evidence>
<comment type="similarity">
    <text evidence="2">Belongs to the peptidase M14 family.</text>
</comment>
<feature type="signal peptide" evidence="4">
    <location>
        <begin position="1"/>
        <end position="25"/>
    </location>
</feature>
<evidence type="ECO:0000256" key="1">
    <source>
        <dbReference type="ARBA" id="ARBA00001947"/>
    </source>
</evidence>
<keyword evidence="4" id="KW-0732">Signal</keyword>
<feature type="domain" description="Peptidase M14" evidence="5">
    <location>
        <begin position="1"/>
        <end position="275"/>
    </location>
</feature>
<protein>
    <recommendedName>
        <fullName evidence="5">Peptidase M14 domain-containing protein</fullName>
    </recommendedName>
</protein>
<feature type="region of interest" description="Disordered" evidence="3">
    <location>
        <begin position="24"/>
        <end position="52"/>
    </location>
</feature>
<evidence type="ECO:0000313" key="7">
    <source>
        <dbReference type="Proteomes" id="UP001153292"/>
    </source>
</evidence>
<comment type="cofactor">
    <cofactor evidence="1">
        <name>Zn(2+)</name>
        <dbReference type="ChEBI" id="CHEBI:29105"/>
    </cofactor>
</comment>
<dbReference type="Gene3D" id="3.40.630.10">
    <property type="entry name" value="Zn peptidases"/>
    <property type="match status" value="1"/>
</dbReference>
<keyword evidence="7" id="KW-1185">Reference proteome</keyword>
<accession>A0ABN8BH04</accession>
<reference evidence="6" key="1">
    <citation type="submission" date="2021-12" db="EMBL/GenBank/DDBJ databases">
        <authorList>
            <person name="King R."/>
        </authorList>
    </citation>
    <scope>NUCLEOTIDE SEQUENCE</scope>
</reference>
<dbReference type="PANTHER" id="PTHR11705">
    <property type="entry name" value="PROTEASE FAMILY M14 CARBOXYPEPTIDASE A,B"/>
    <property type="match status" value="1"/>
</dbReference>
<evidence type="ECO:0000256" key="4">
    <source>
        <dbReference type="SAM" id="SignalP"/>
    </source>
</evidence>
<dbReference type="SUPFAM" id="SSF53187">
    <property type="entry name" value="Zn-dependent exopeptidases"/>
    <property type="match status" value="1"/>
</dbReference>
<dbReference type="Proteomes" id="UP001153292">
    <property type="component" value="Chromosome 6"/>
</dbReference>
<dbReference type="Pfam" id="PF00246">
    <property type="entry name" value="Peptidase_M14"/>
    <property type="match status" value="1"/>
</dbReference>